<dbReference type="PANTHER" id="PTHR31157:SF1">
    <property type="entry name" value="SCP DOMAIN-CONTAINING PROTEIN"/>
    <property type="match status" value="1"/>
</dbReference>
<feature type="region of interest" description="Disordered" evidence="1">
    <location>
        <begin position="32"/>
        <end position="131"/>
    </location>
</feature>
<evidence type="ECO:0000313" key="4">
    <source>
        <dbReference type="Proteomes" id="UP001236014"/>
    </source>
</evidence>
<protein>
    <submittedName>
        <fullName evidence="3">CAP domain-containing protein</fullName>
    </submittedName>
</protein>
<dbReference type="Gene3D" id="3.40.33.10">
    <property type="entry name" value="CAP"/>
    <property type="match status" value="1"/>
</dbReference>
<dbReference type="PANTHER" id="PTHR31157">
    <property type="entry name" value="SCP DOMAIN-CONTAINING PROTEIN"/>
    <property type="match status" value="1"/>
</dbReference>
<proteinExistence type="predicted"/>
<evidence type="ECO:0000313" key="3">
    <source>
        <dbReference type="EMBL" id="WIX80886.1"/>
    </source>
</evidence>
<dbReference type="KEGG" id="acab:QRX50_09035"/>
<dbReference type="InterPro" id="IPR014044">
    <property type="entry name" value="CAP_dom"/>
</dbReference>
<feature type="compositionally biased region" description="Low complexity" evidence="1">
    <location>
        <begin position="64"/>
        <end position="105"/>
    </location>
</feature>
<dbReference type="Pfam" id="PF00188">
    <property type="entry name" value="CAP"/>
    <property type="match status" value="1"/>
</dbReference>
<feature type="compositionally biased region" description="Polar residues" evidence="1">
    <location>
        <begin position="32"/>
        <end position="41"/>
    </location>
</feature>
<dbReference type="RefSeq" id="WP_285971501.1">
    <property type="nucleotide sequence ID" value="NZ_CP127294.1"/>
</dbReference>
<evidence type="ECO:0000259" key="2">
    <source>
        <dbReference type="Pfam" id="PF00188"/>
    </source>
</evidence>
<organism evidence="3 4">
    <name type="scientific">Amycolatopsis carbonis</name>
    <dbReference type="NCBI Taxonomy" id="715471"/>
    <lineage>
        <taxon>Bacteria</taxon>
        <taxon>Bacillati</taxon>
        <taxon>Actinomycetota</taxon>
        <taxon>Actinomycetes</taxon>
        <taxon>Pseudonocardiales</taxon>
        <taxon>Pseudonocardiaceae</taxon>
        <taxon>Amycolatopsis</taxon>
    </lineage>
</organism>
<gene>
    <name evidence="3" type="ORF">QRX50_09035</name>
</gene>
<keyword evidence="4" id="KW-1185">Reference proteome</keyword>
<dbReference type="InterPro" id="IPR035940">
    <property type="entry name" value="CAP_sf"/>
</dbReference>
<reference evidence="3 4" key="1">
    <citation type="submission" date="2023-06" db="EMBL/GenBank/DDBJ databases">
        <authorList>
            <person name="Oyuntsetseg B."/>
            <person name="Kim S.B."/>
        </authorList>
    </citation>
    <scope>NUCLEOTIDE SEQUENCE [LARGE SCALE GENOMIC DNA]</scope>
    <source>
        <strain evidence="3 4">2-15</strain>
    </source>
</reference>
<name>A0A9Y2IKV9_9PSEU</name>
<dbReference type="SUPFAM" id="SSF55797">
    <property type="entry name" value="PR-1-like"/>
    <property type="match status" value="1"/>
</dbReference>
<evidence type="ECO:0000256" key="1">
    <source>
        <dbReference type="SAM" id="MobiDB-lite"/>
    </source>
</evidence>
<dbReference type="Proteomes" id="UP001236014">
    <property type="component" value="Chromosome"/>
</dbReference>
<dbReference type="EMBL" id="CP127294">
    <property type="protein sequence ID" value="WIX80886.1"/>
    <property type="molecule type" value="Genomic_DNA"/>
</dbReference>
<sequence length="249" mass="25491">MVLVSLSVLLGGFSAAGGTVWLHDRPSVATLGSTAAGQSDPLSGVPPVDPYAKQPSSSTPGGIPAPDTGGTSGTPTPDSTAPTTSTSAGPDATSTTASGTPSSGTPAPPKPDPKTTPAKTTPARTTNPSMAGQVVDLVNDERAKAGCDPVAEEPHLDQAAQDHSDDMSARNYFSHDTPEGKHFDERIRDAGYSKPGAENIAKGATSAKQVMQLWMNSSGHRANILNCSLTKLGVGVTTAGWYWTQDFGY</sequence>
<feature type="domain" description="SCP" evidence="2">
    <location>
        <begin position="135"/>
        <end position="247"/>
    </location>
</feature>
<dbReference type="AlphaFoldDB" id="A0A9Y2IKV9"/>
<accession>A0A9Y2IKV9</accession>
<dbReference type="CDD" id="cd05379">
    <property type="entry name" value="CAP_bacterial"/>
    <property type="match status" value="1"/>
</dbReference>